<dbReference type="EMBL" id="VUJU01009712">
    <property type="protein sequence ID" value="KAF0718162.1"/>
    <property type="molecule type" value="Genomic_DNA"/>
</dbReference>
<feature type="non-terminal residue" evidence="1">
    <location>
        <position position="1"/>
    </location>
</feature>
<dbReference type="OrthoDB" id="6624493at2759"/>
<dbReference type="AlphaFoldDB" id="A0A6G0W131"/>
<accession>A0A6G0W131</accession>
<name>A0A6G0W131_APHCR</name>
<evidence type="ECO:0000313" key="2">
    <source>
        <dbReference type="Proteomes" id="UP000478052"/>
    </source>
</evidence>
<organism evidence="1 2">
    <name type="scientific">Aphis craccivora</name>
    <name type="common">Cowpea aphid</name>
    <dbReference type="NCBI Taxonomy" id="307492"/>
    <lineage>
        <taxon>Eukaryota</taxon>
        <taxon>Metazoa</taxon>
        <taxon>Ecdysozoa</taxon>
        <taxon>Arthropoda</taxon>
        <taxon>Hexapoda</taxon>
        <taxon>Insecta</taxon>
        <taxon>Pterygota</taxon>
        <taxon>Neoptera</taxon>
        <taxon>Paraneoptera</taxon>
        <taxon>Hemiptera</taxon>
        <taxon>Sternorrhyncha</taxon>
        <taxon>Aphidomorpha</taxon>
        <taxon>Aphidoidea</taxon>
        <taxon>Aphididae</taxon>
        <taxon>Aphidini</taxon>
        <taxon>Aphis</taxon>
        <taxon>Aphis</taxon>
    </lineage>
</organism>
<reference evidence="1 2" key="1">
    <citation type="submission" date="2019-08" db="EMBL/GenBank/DDBJ databases">
        <title>Whole genome of Aphis craccivora.</title>
        <authorList>
            <person name="Voronova N.V."/>
            <person name="Shulinski R.S."/>
            <person name="Bandarenka Y.V."/>
            <person name="Zhorov D.G."/>
            <person name="Warner D."/>
        </authorList>
    </citation>
    <scope>NUCLEOTIDE SEQUENCE [LARGE SCALE GENOMIC DNA]</scope>
    <source>
        <strain evidence="1">180601</strain>
        <tissue evidence="1">Whole Body</tissue>
    </source>
</reference>
<dbReference type="InterPro" id="IPR022048">
    <property type="entry name" value="Envelope_fusion-like"/>
</dbReference>
<comment type="caution">
    <text evidence="1">The sequence shown here is derived from an EMBL/GenBank/DDBJ whole genome shotgun (WGS) entry which is preliminary data.</text>
</comment>
<feature type="non-terminal residue" evidence="1">
    <location>
        <position position="266"/>
    </location>
</feature>
<evidence type="ECO:0000313" key="1">
    <source>
        <dbReference type="EMBL" id="KAF0718162.1"/>
    </source>
</evidence>
<sequence length="266" mass="30919">GSQIVFLIKIPLVTKLELTLFKIIPIPHPVDTDQTNNRTHSIILKQEYQYVGITKNRRQFTTFTGTELLHCTETEIFTICPEFQPIQHESKDQPYQLPRNCESGVIVISKDIFLKLKYANTWIYTAKSDTLTIACQGIKEPFIEKIKNQGLIKLNQECRAYAEHVTLNPTREIKTKYYINFISKIGAGSISFKINNSIKEIKIEKFKRKLDTQKLDNVHEMAHSLDEVEHMIDEEILRQSGVEIFHQSCFFLNYTTSYDFCTIVHP</sequence>
<proteinExistence type="predicted"/>
<gene>
    <name evidence="1" type="ORF">FWK35_00026424</name>
</gene>
<dbReference type="Pfam" id="PF12259">
    <property type="entry name" value="Baculo_F"/>
    <property type="match status" value="1"/>
</dbReference>
<keyword evidence="2" id="KW-1185">Reference proteome</keyword>
<dbReference type="Proteomes" id="UP000478052">
    <property type="component" value="Unassembled WGS sequence"/>
</dbReference>
<protein>
    <submittedName>
        <fullName evidence="1">Envelope fusion protein</fullName>
    </submittedName>
</protein>